<evidence type="ECO:0000259" key="2">
    <source>
        <dbReference type="PROSITE" id="PS51782"/>
    </source>
</evidence>
<keyword evidence="1" id="KW-0732">Signal</keyword>
<dbReference type="AlphaFoldDB" id="L1IIV1"/>
<dbReference type="Gene3D" id="3.10.350.10">
    <property type="entry name" value="LysM domain"/>
    <property type="match status" value="2"/>
</dbReference>
<reference evidence="3 5" key="1">
    <citation type="journal article" date="2012" name="Nature">
        <title>Algal genomes reveal evolutionary mosaicism and the fate of nucleomorphs.</title>
        <authorList>
            <consortium name="DOE Joint Genome Institute"/>
            <person name="Curtis B.A."/>
            <person name="Tanifuji G."/>
            <person name="Burki F."/>
            <person name="Gruber A."/>
            <person name="Irimia M."/>
            <person name="Maruyama S."/>
            <person name="Arias M.C."/>
            <person name="Ball S.G."/>
            <person name="Gile G.H."/>
            <person name="Hirakawa Y."/>
            <person name="Hopkins J.F."/>
            <person name="Kuo A."/>
            <person name="Rensing S.A."/>
            <person name="Schmutz J."/>
            <person name="Symeonidi A."/>
            <person name="Elias M."/>
            <person name="Eveleigh R.J."/>
            <person name="Herman E.K."/>
            <person name="Klute M.J."/>
            <person name="Nakayama T."/>
            <person name="Obornik M."/>
            <person name="Reyes-Prieto A."/>
            <person name="Armbrust E.V."/>
            <person name="Aves S.J."/>
            <person name="Beiko R.G."/>
            <person name="Coutinho P."/>
            <person name="Dacks J.B."/>
            <person name="Durnford D.G."/>
            <person name="Fast N.M."/>
            <person name="Green B.R."/>
            <person name="Grisdale C.J."/>
            <person name="Hempel F."/>
            <person name="Henrissat B."/>
            <person name="Hoppner M.P."/>
            <person name="Ishida K."/>
            <person name="Kim E."/>
            <person name="Koreny L."/>
            <person name="Kroth P.G."/>
            <person name="Liu Y."/>
            <person name="Malik S.B."/>
            <person name="Maier U.G."/>
            <person name="McRose D."/>
            <person name="Mock T."/>
            <person name="Neilson J.A."/>
            <person name="Onodera N.T."/>
            <person name="Poole A.M."/>
            <person name="Pritham E.J."/>
            <person name="Richards T.A."/>
            <person name="Rocap G."/>
            <person name="Roy S.W."/>
            <person name="Sarai C."/>
            <person name="Schaack S."/>
            <person name="Shirato S."/>
            <person name="Slamovits C.H."/>
            <person name="Spencer D.F."/>
            <person name="Suzuki S."/>
            <person name="Worden A.Z."/>
            <person name="Zauner S."/>
            <person name="Barry K."/>
            <person name="Bell C."/>
            <person name="Bharti A.K."/>
            <person name="Crow J.A."/>
            <person name="Grimwood J."/>
            <person name="Kramer R."/>
            <person name="Lindquist E."/>
            <person name="Lucas S."/>
            <person name="Salamov A."/>
            <person name="McFadden G.I."/>
            <person name="Lane C.E."/>
            <person name="Keeling P.J."/>
            <person name="Gray M.W."/>
            <person name="Grigoriev I.V."/>
            <person name="Archibald J.M."/>
        </authorList>
    </citation>
    <scope>NUCLEOTIDE SEQUENCE</scope>
    <source>
        <strain evidence="3 5">CCMP2712</strain>
    </source>
</reference>
<dbReference type="PaxDb" id="55529-EKX35834"/>
<protein>
    <recommendedName>
        <fullName evidence="2">LysM domain-containing protein</fullName>
    </recommendedName>
</protein>
<keyword evidence="5" id="KW-1185">Reference proteome</keyword>
<feature type="domain" description="LysM" evidence="2">
    <location>
        <begin position="153"/>
        <end position="202"/>
    </location>
</feature>
<dbReference type="EnsemblProtists" id="EKX35834">
    <property type="protein sequence ID" value="EKX35834"/>
    <property type="gene ID" value="GUITHDRAFT_155382"/>
</dbReference>
<dbReference type="Proteomes" id="UP000011087">
    <property type="component" value="Unassembled WGS sequence"/>
</dbReference>
<dbReference type="GeneID" id="17292579"/>
<dbReference type="Pfam" id="PF01476">
    <property type="entry name" value="LysM"/>
    <property type="match status" value="2"/>
</dbReference>
<feature type="chain" id="PRO_5008770061" description="LysM domain-containing protein" evidence="1">
    <location>
        <begin position="42"/>
        <end position="269"/>
    </location>
</feature>
<feature type="signal peptide" evidence="1">
    <location>
        <begin position="1"/>
        <end position="41"/>
    </location>
</feature>
<dbReference type="InterPro" id="IPR018392">
    <property type="entry name" value="LysM"/>
</dbReference>
<evidence type="ECO:0000256" key="1">
    <source>
        <dbReference type="SAM" id="SignalP"/>
    </source>
</evidence>
<accession>L1IIV1</accession>
<dbReference type="HOGENOM" id="CLU_1036033_0_0_1"/>
<gene>
    <name evidence="3" type="ORF">GUITHDRAFT_155382</name>
</gene>
<dbReference type="PROSITE" id="PS51782">
    <property type="entry name" value="LYSM"/>
    <property type="match status" value="2"/>
</dbReference>
<sequence>MAAVRDCRWLFPRHGIGLCCPSHYLLLLLLLLALAPSHVSSQGTVTINHWYLEVPTVVQHTVVGTEFSTEVTCSSRDTSMLPLFQVQGLPQGNLSLTMNSTMMPRGVQVVYNFRYMPVRGDEGHTFNWVFSCGDQDQILPPLTSTLSLKIELCAYTVVPMDTLTTLTRRYQLSTNWLNLWNANPTRVPDPDMNLAVGDIIKVGPVYHTMAGETLASIAGKFSTTVKQLLNVNPQLSVQTPDVELATGTEMCVMACTSLPNPWMVYKWAY</sequence>
<reference evidence="5" key="2">
    <citation type="submission" date="2012-11" db="EMBL/GenBank/DDBJ databases">
        <authorList>
            <person name="Kuo A."/>
            <person name="Curtis B.A."/>
            <person name="Tanifuji G."/>
            <person name="Burki F."/>
            <person name="Gruber A."/>
            <person name="Irimia M."/>
            <person name="Maruyama S."/>
            <person name="Arias M.C."/>
            <person name="Ball S.G."/>
            <person name="Gile G.H."/>
            <person name="Hirakawa Y."/>
            <person name="Hopkins J.F."/>
            <person name="Rensing S.A."/>
            <person name="Schmutz J."/>
            <person name="Symeonidi A."/>
            <person name="Elias M."/>
            <person name="Eveleigh R.J."/>
            <person name="Herman E.K."/>
            <person name="Klute M.J."/>
            <person name="Nakayama T."/>
            <person name="Obornik M."/>
            <person name="Reyes-Prieto A."/>
            <person name="Armbrust E.V."/>
            <person name="Aves S.J."/>
            <person name="Beiko R.G."/>
            <person name="Coutinho P."/>
            <person name="Dacks J.B."/>
            <person name="Durnford D.G."/>
            <person name="Fast N.M."/>
            <person name="Green B.R."/>
            <person name="Grisdale C."/>
            <person name="Hempe F."/>
            <person name="Henrissat B."/>
            <person name="Hoppner M.P."/>
            <person name="Ishida K.-I."/>
            <person name="Kim E."/>
            <person name="Koreny L."/>
            <person name="Kroth P.G."/>
            <person name="Liu Y."/>
            <person name="Malik S.-B."/>
            <person name="Maier U.G."/>
            <person name="McRose D."/>
            <person name="Mock T."/>
            <person name="Neilson J.A."/>
            <person name="Onodera N.T."/>
            <person name="Poole A.M."/>
            <person name="Pritham E.J."/>
            <person name="Richards T.A."/>
            <person name="Rocap G."/>
            <person name="Roy S.W."/>
            <person name="Sarai C."/>
            <person name="Schaack S."/>
            <person name="Shirato S."/>
            <person name="Slamovits C.H."/>
            <person name="Spencer D.F."/>
            <person name="Suzuki S."/>
            <person name="Worden A.Z."/>
            <person name="Zauner S."/>
            <person name="Barry K."/>
            <person name="Bell C."/>
            <person name="Bharti A.K."/>
            <person name="Crow J.A."/>
            <person name="Grimwood J."/>
            <person name="Kramer R."/>
            <person name="Lindquist E."/>
            <person name="Lucas S."/>
            <person name="Salamov A."/>
            <person name="McFadden G.I."/>
            <person name="Lane C.E."/>
            <person name="Keeling P.J."/>
            <person name="Gray M.W."/>
            <person name="Grigoriev I.V."/>
            <person name="Archibald J.M."/>
        </authorList>
    </citation>
    <scope>NUCLEOTIDE SEQUENCE</scope>
    <source>
        <strain evidence="5">CCMP2712</strain>
    </source>
</reference>
<feature type="domain" description="LysM" evidence="2">
    <location>
        <begin position="204"/>
        <end position="252"/>
    </location>
</feature>
<proteinExistence type="predicted"/>
<dbReference type="SMART" id="SM00257">
    <property type="entry name" value="LysM"/>
    <property type="match status" value="2"/>
</dbReference>
<name>L1IIV1_GUITC</name>
<evidence type="ECO:0000313" key="5">
    <source>
        <dbReference type="Proteomes" id="UP000011087"/>
    </source>
</evidence>
<evidence type="ECO:0000313" key="4">
    <source>
        <dbReference type="EnsemblProtists" id="EKX35834"/>
    </source>
</evidence>
<organism evidence="3">
    <name type="scientific">Guillardia theta (strain CCMP2712)</name>
    <name type="common">Cryptophyte</name>
    <dbReference type="NCBI Taxonomy" id="905079"/>
    <lineage>
        <taxon>Eukaryota</taxon>
        <taxon>Cryptophyceae</taxon>
        <taxon>Pyrenomonadales</taxon>
        <taxon>Geminigeraceae</taxon>
        <taxon>Guillardia</taxon>
    </lineage>
</organism>
<dbReference type="RefSeq" id="XP_005822814.1">
    <property type="nucleotide sequence ID" value="XM_005822757.1"/>
</dbReference>
<reference evidence="4" key="3">
    <citation type="submission" date="2016-03" db="UniProtKB">
        <authorList>
            <consortium name="EnsemblProtists"/>
        </authorList>
    </citation>
    <scope>IDENTIFICATION</scope>
</reference>
<evidence type="ECO:0000313" key="3">
    <source>
        <dbReference type="EMBL" id="EKX35834.1"/>
    </source>
</evidence>
<dbReference type="EMBL" id="JH993083">
    <property type="protein sequence ID" value="EKX35834.1"/>
    <property type="molecule type" value="Genomic_DNA"/>
</dbReference>
<dbReference type="CDD" id="cd00118">
    <property type="entry name" value="LysM"/>
    <property type="match status" value="2"/>
</dbReference>
<dbReference type="KEGG" id="gtt:GUITHDRAFT_155382"/>
<dbReference type="InterPro" id="IPR036779">
    <property type="entry name" value="LysM_dom_sf"/>
</dbReference>